<comment type="caution">
    <text evidence="2">The sequence shown here is derived from an EMBL/GenBank/DDBJ whole genome shotgun (WGS) entry which is preliminary data.</text>
</comment>
<evidence type="ECO:0000256" key="1">
    <source>
        <dbReference type="SAM" id="Phobius"/>
    </source>
</evidence>
<accession>A0ABV2R7A7</accession>
<organism evidence="2 3">
    <name type="scientific">Brevundimonas faecalis</name>
    <dbReference type="NCBI Taxonomy" id="947378"/>
    <lineage>
        <taxon>Bacteria</taxon>
        <taxon>Pseudomonadati</taxon>
        <taxon>Pseudomonadota</taxon>
        <taxon>Alphaproteobacteria</taxon>
        <taxon>Caulobacterales</taxon>
        <taxon>Caulobacteraceae</taxon>
        <taxon>Brevundimonas</taxon>
    </lineage>
</organism>
<evidence type="ECO:0000313" key="2">
    <source>
        <dbReference type="EMBL" id="MET4682459.1"/>
    </source>
</evidence>
<dbReference type="Proteomes" id="UP001549313">
    <property type="component" value="Unassembled WGS sequence"/>
</dbReference>
<dbReference type="RefSeq" id="WP_354087404.1">
    <property type="nucleotide sequence ID" value="NZ_JBEPTF010000001.1"/>
</dbReference>
<keyword evidence="1" id="KW-1133">Transmembrane helix</keyword>
<name>A0ABV2R7A7_9CAUL</name>
<dbReference type="EMBL" id="JBEPTF010000001">
    <property type="protein sequence ID" value="MET4682459.1"/>
    <property type="molecule type" value="Genomic_DNA"/>
</dbReference>
<feature type="transmembrane region" description="Helical" evidence="1">
    <location>
        <begin position="47"/>
        <end position="69"/>
    </location>
</feature>
<feature type="transmembrane region" description="Helical" evidence="1">
    <location>
        <begin position="113"/>
        <end position="130"/>
    </location>
</feature>
<keyword evidence="1" id="KW-0472">Membrane</keyword>
<keyword evidence="1" id="KW-0812">Transmembrane</keyword>
<gene>
    <name evidence="2" type="ORF">ABIE19_000368</name>
</gene>
<protein>
    <submittedName>
        <fullName evidence="2">Oxidoreductase</fullName>
    </submittedName>
</protein>
<feature type="transmembrane region" description="Helical" evidence="1">
    <location>
        <begin position="81"/>
        <end position="101"/>
    </location>
</feature>
<evidence type="ECO:0000313" key="3">
    <source>
        <dbReference type="Proteomes" id="UP001549313"/>
    </source>
</evidence>
<feature type="transmembrane region" description="Helical" evidence="1">
    <location>
        <begin position="20"/>
        <end position="41"/>
    </location>
</feature>
<sequence length="134" mass="14314">MLTLSKQTTPAGRRYVIRTFAFMAGYVAVMAATMGGAFDAIQGKPAAWALALTVAAPIAGQMWATLSFMRDSDEFVRAVTAKQFIVSAGVAMAAFSAWGFGESFAGAPHAEGWMIYPLFWAVFGLVSPFIRSSN</sequence>
<keyword evidence="3" id="KW-1185">Reference proteome</keyword>
<proteinExistence type="predicted"/>
<reference evidence="2 3" key="1">
    <citation type="submission" date="2024-06" db="EMBL/GenBank/DDBJ databases">
        <title>Sorghum-associated microbial communities from plants grown in Nebraska, USA.</title>
        <authorList>
            <person name="Schachtman D."/>
        </authorList>
    </citation>
    <scope>NUCLEOTIDE SEQUENCE [LARGE SCALE GENOMIC DNA]</scope>
    <source>
        <strain evidence="2 3">2814</strain>
    </source>
</reference>